<evidence type="ECO:0000313" key="4">
    <source>
        <dbReference type="Proteomes" id="UP000183788"/>
    </source>
</evidence>
<reference evidence="3 5" key="2">
    <citation type="submission" date="2023-11" db="EMBL/GenBank/DDBJ databases">
        <title>MicrobeMod: A computational toolkit for identifying prokaryotic methylation and restriction-modification with nanopore sequencing.</title>
        <authorList>
            <person name="Crits-Christoph A."/>
            <person name="Kang S.C."/>
            <person name="Lee H."/>
            <person name="Ostrov N."/>
        </authorList>
    </citation>
    <scope>NUCLEOTIDE SEQUENCE [LARGE SCALE GENOMIC DNA]</scope>
    <source>
        <strain evidence="3 5">ATCC 23090</strain>
    </source>
</reference>
<dbReference type="PROSITE" id="PS51257">
    <property type="entry name" value="PROKAR_LIPOPROTEIN"/>
    <property type="match status" value="1"/>
</dbReference>
<evidence type="ECO:0000313" key="5">
    <source>
        <dbReference type="Proteomes" id="UP001326715"/>
    </source>
</evidence>
<reference evidence="2 4" key="1">
    <citation type="submission" date="2016-11" db="EMBL/GenBank/DDBJ databases">
        <authorList>
            <person name="Jaros S."/>
            <person name="Januszkiewicz K."/>
            <person name="Wedrychowicz H."/>
        </authorList>
    </citation>
    <scope>NUCLEOTIDE SEQUENCE [LARGE SCALE GENOMIC DNA]</scope>
    <source>
        <strain evidence="2 4">DSM 784</strain>
    </source>
</reference>
<dbReference type="OrthoDB" id="643242at2"/>
<protein>
    <recommendedName>
        <fullName evidence="6">DUF4397 domain-containing protein</fullName>
    </recommendedName>
</protein>
<evidence type="ECO:0000256" key="1">
    <source>
        <dbReference type="SAM" id="SignalP"/>
    </source>
</evidence>
<keyword evidence="5" id="KW-1185">Reference proteome</keyword>
<dbReference type="Proteomes" id="UP000183788">
    <property type="component" value="Unassembled WGS sequence"/>
</dbReference>
<evidence type="ECO:0008006" key="6">
    <source>
        <dbReference type="Google" id="ProtNLM"/>
    </source>
</evidence>
<evidence type="ECO:0000313" key="3">
    <source>
        <dbReference type="EMBL" id="WQG88457.1"/>
    </source>
</evidence>
<proteinExistence type="predicted"/>
<accession>A0A1K1PHE0</accession>
<evidence type="ECO:0000313" key="2">
    <source>
        <dbReference type="EMBL" id="SFW47039.1"/>
    </source>
</evidence>
<name>A0A1K1PHE0_9BACT</name>
<feature type="signal peptide" evidence="1">
    <location>
        <begin position="1"/>
        <end position="24"/>
    </location>
</feature>
<gene>
    <name evidence="2" type="ORF">SAMN05661012_01986</name>
    <name evidence="3" type="ORF">SR876_26395</name>
</gene>
<dbReference type="Proteomes" id="UP001326715">
    <property type="component" value="Chromosome"/>
</dbReference>
<dbReference type="EMBL" id="CP140154">
    <property type="protein sequence ID" value="WQG88457.1"/>
    <property type="molecule type" value="Genomic_DNA"/>
</dbReference>
<dbReference type="RefSeq" id="WP_072359442.1">
    <property type="nucleotide sequence ID" value="NZ_CBHWAX010000090.1"/>
</dbReference>
<organism evidence="2 4">
    <name type="scientific">Chitinophaga sancti</name>
    <dbReference type="NCBI Taxonomy" id="1004"/>
    <lineage>
        <taxon>Bacteria</taxon>
        <taxon>Pseudomonadati</taxon>
        <taxon>Bacteroidota</taxon>
        <taxon>Chitinophagia</taxon>
        <taxon>Chitinophagales</taxon>
        <taxon>Chitinophagaceae</taxon>
        <taxon>Chitinophaga</taxon>
    </lineage>
</organism>
<dbReference type="AlphaFoldDB" id="A0A1K1PHE0"/>
<dbReference type="STRING" id="1004.SAMN05661012_01986"/>
<keyword evidence="1" id="KW-0732">Signal</keyword>
<dbReference type="EMBL" id="FPIZ01000005">
    <property type="protein sequence ID" value="SFW47039.1"/>
    <property type="molecule type" value="Genomic_DNA"/>
</dbReference>
<feature type="chain" id="PRO_5013176554" description="DUF4397 domain-containing protein" evidence="1">
    <location>
        <begin position="25"/>
        <end position="243"/>
    </location>
</feature>
<sequence>MKTLRFSAALLVAGTIALFSSCQKDDVAAPNSGLTIGNGVAVAVPDGGSINLSAVGPYASKTKGIVSRSGSVYTVTNFAQGTVTAPADSTQWSNVASTYYFSLLNNVGGDSSSASSTYFDLRFTGSANGDIYAFSGNYTLAYQDTAFASAKGVVTIAAPGGKLGTNRIYMGSVLISSGIGWYDYNISTHIVTAYQPRTLILKDRVTGKAIWKVSISSLYSGGTPNASSSATNYPYYNFQYQAL</sequence>